<gene>
    <name evidence="2" type="ORF">N657DRAFT_651793</name>
</gene>
<evidence type="ECO:0000256" key="1">
    <source>
        <dbReference type="SAM" id="SignalP"/>
    </source>
</evidence>
<dbReference type="GeneID" id="87831003"/>
<evidence type="ECO:0008006" key="4">
    <source>
        <dbReference type="Google" id="ProtNLM"/>
    </source>
</evidence>
<reference evidence="2" key="1">
    <citation type="journal article" date="2023" name="Mol. Phylogenet. Evol.">
        <title>Genome-scale phylogeny and comparative genomics of the fungal order Sordariales.</title>
        <authorList>
            <person name="Hensen N."/>
            <person name="Bonometti L."/>
            <person name="Westerberg I."/>
            <person name="Brannstrom I.O."/>
            <person name="Guillou S."/>
            <person name="Cros-Aarteil S."/>
            <person name="Calhoun S."/>
            <person name="Haridas S."/>
            <person name="Kuo A."/>
            <person name="Mondo S."/>
            <person name="Pangilinan J."/>
            <person name="Riley R."/>
            <person name="LaButti K."/>
            <person name="Andreopoulos B."/>
            <person name="Lipzen A."/>
            <person name="Chen C."/>
            <person name="Yan M."/>
            <person name="Daum C."/>
            <person name="Ng V."/>
            <person name="Clum A."/>
            <person name="Steindorff A."/>
            <person name="Ohm R.A."/>
            <person name="Martin F."/>
            <person name="Silar P."/>
            <person name="Natvig D.O."/>
            <person name="Lalanne C."/>
            <person name="Gautier V."/>
            <person name="Ament-Velasquez S.L."/>
            <person name="Kruys A."/>
            <person name="Hutchinson M.I."/>
            <person name="Powell A.J."/>
            <person name="Barry K."/>
            <person name="Miller A.N."/>
            <person name="Grigoriev I.V."/>
            <person name="Debuchy R."/>
            <person name="Gladieux P."/>
            <person name="Hiltunen Thoren M."/>
            <person name="Johannesson H."/>
        </authorList>
    </citation>
    <scope>NUCLEOTIDE SEQUENCE</scope>
    <source>
        <strain evidence="2">CBS 731.68</strain>
    </source>
</reference>
<keyword evidence="1" id="KW-0732">Signal</keyword>
<comment type="caution">
    <text evidence="2">The sequence shown here is derived from an EMBL/GenBank/DDBJ whole genome shotgun (WGS) entry which is preliminary data.</text>
</comment>
<name>A0AAN6YXN8_9PEZI</name>
<proteinExistence type="predicted"/>
<dbReference type="AlphaFoldDB" id="A0AAN6YXN8"/>
<protein>
    <recommendedName>
        <fullName evidence="4">Secreted protein</fullName>
    </recommendedName>
</protein>
<sequence length="108" mass="11422">MDALFTLSAVWRAVSCPCCCTSRCYSRWTIPARHLNQSCTLGTDPASVGDRTVSNATATPTDNAKLAAGLFEPNLNATPACLSRAEKQPASWCSPPAAGRLPAVKPWA</sequence>
<feature type="chain" id="PRO_5043048058" description="Secreted protein" evidence="1">
    <location>
        <begin position="16"/>
        <end position="108"/>
    </location>
</feature>
<dbReference type="EMBL" id="MU853304">
    <property type="protein sequence ID" value="KAK4117951.1"/>
    <property type="molecule type" value="Genomic_DNA"/>
</dbReference>
<dbReference type="RefSeq" id="XP_062641724.1">
    <property type="nucleotide sequence ID" value="XM_062794234.1"/>
</dbReference>
<keyword evidence="3" id="KW-1185">Reference proteome</keyword>
<evidence type="ECO:0000313" key="3">
    <source>
        <dbReference type="Proteomes" id="UP001302602"/>
    </source>
</evidence>
<reference evidence="2" key="2">
    <citation type="submission" date="2023-05" db="EMBL/GenBank/DDBJ databases">
        <authorList>
            <consortium name="Lawrence Berkeley National Laboratory"/>
            <person name="Steindorff A."/>
            <person name="Hensen N."/>
            <person name="Bonometti L."/>
            <person name="Westerberg I."/>
            <person name="Brannstrom I.O."/>
            <person name="Guillou S."/>
            <person name="Cros-Aarteil S."/>
            <person name="Calhoun S."/>
            <person name="Haridas S."/>
            <person name="Kuo A."/>
            <person name="Mondo S."/>
            <person name="Pangilinan J."/>
            <person name="Riley R."/>
            <person name="Labutti K."/>
            <person name="Andreopoulos B."/>
            <person name="Lipzen A."/>
            <person name="Chen C."/>
            <person name="Yanf M."/>
            <person name="Daum C."/>
            <person name="Ng V."/>
            <person name="Clum A."/>
            <person name="Ohm R."/>
            <person name="Martin F."/>
            <person name="Silar P."/>
            <person name="Natvig D."/>
            <person name="Lalanne C."/>
            <person name="Gautier V."/>
            <person name="Ament-Velasquez S.L."/>
            <person name="Kruys A."/>
            <person name="Hutchinson M.I."/>
            <person name="Powell A.J."/>
            <person name="Barry K."/>
            <person name="Miller A.N."/>
            <person name="Grigoriev I.V."/>
            <person name="Debuchy R."/>
            <person name="Gladieux P."/>
            <person name="Thoren M.H."/>
            <person name="Johannesson H."/>
        </authorList>
    </citation>
    <scope>NUCLEOTIDE SEQUENCE</scope>
    <source>
        <strain evidence="2">CBS 731.68</strain>
    </source>
</reference>
<dbReference type="Proteomes" id="UP001302602">
    <property type="component" value="Unassembled WGS sequence"/>
</dbReference>
<organism evidence="2 3">
    <name type="scientific">Parathielavia appendiculata</name>
    <dbReference type="NCBI Taxonomy" id="2587402"/>
    <lineage>
        <taxon>Eukaryota</taxon>
        <taxon>Fungi</taxon>
        <taxon>Dikarya</taxon>
        <taxon>Ascomycota</taxon>
        <taxon>Pezizomycotina</taxon>
        <taxon>Sordariomycetes</taxon>
        <taxon>Sordariomycetidae</taxon>
        <taxon>Sordariales</taxon>
        <taxon>Chaetomiaceae</taxon>
        <taxon>Parathielavia</taxon>
    </lineage>
</organism>
<evidence type="ECO:0000313" key="2">
    <source>
        <dbReference type="EMBL" id="KAK4117951.1"/>
    </source>
</evidence>
<feature type="signal peptide" evidence="1">
    <location>
        <begin position="1"/>
        <end position="15"/>
    </location>
</feature>
<accession>A0AAN6YXN8</accession>